<protein>
    <recommendedName>
        <fullName evidence="3">Transposase</fullName>
    </recommendedName>
</protein>
<dbReference type="Proteomes" id="UP000576225">
    <property type="component" value="Unassembled WGS sequence"/>
</dbReference>
<sequence>MERERRGRDYWREQLSEYWDGGLTIQEYCELKDLPYESVRRWIGILKKDREGNSPASGELEFVEVPLPTGGARNGSDSGISLHAIGFEIQVTCDFDQATLLNVLTVLRTLACSVSAEQ</sequence>
<evidence type="ECO:0008006" key="3">
    <source>
        <dbReference type="Google" id="ProtNLM"/>
    </source>
</evidence>
<name>A0A848B5R1_9BACT</name>
<accession>A0A848B5R1</accession>
<reference evidence="1 2" key="1">
    <citation type="submission" date="2020-04" db="EMBL/GenBank/DDBJ databases">
        <authorList>
            <person name="Hitch T.C.A."/>
            <person name="Wylensek D."/>
            <person name="Clavel T."/>
        </authorList>
    </citation>
    <scope>NUCLEOTIDE SEQUENCE [LARGE SCALE GENOMIC DNA]</scope>
    <source>
        <strain evidence="1 2">COR2-253-APC-1A</strain>
    </source>
</reference>
<dbReference type="NCBIfam" id="NF047593">
    <property type="entry name" value="IS66_ISAeme5_TnpA"/>
    <property type="match status" value="1"/>
</dbReference>
<dbReference type="AlphaFoldDB" id="A0A848B5R1"/>
<dbReference type="EMBL" id="JABAEW010000069">
    <property type="protein sequence ID" value="NMD88990.1"/>
    <property type="molecule type" value="Genomic_DNA"/>
</dbReference>
<comment type="caution">
    <text evidence="1">The sequence shown here is derived from an EMBL/GenBank/DDBJ whole genome shotgun (WGS) entry which is preliminary data.</text>
</comment>
<evidence type="ECO:0000313" key="1">
    <source>
        <dbReference type="EMBL" id="NMD88990.1"/>
    </source>
</evidence>
<organism evidence="1 2">
    <name type="scientific">Victivallis vadensis</name>
    <dbReference type="NCBI Taxonomy" id="172901"/>
    <lineage>
        <taxon>Bacteria</taxon>
        <taxon>Pseudomonadati</taxon>
        <taxon>Lentisphaerota</taxon>
        <taxon>Lentisphaeria</taxon>
        <taxon>Victivallales</taxon>
        <taxon>Victivallaceae</taxon>
        <taxon>Victivallis</taxon>
    </lineage>
</organism>
<evidence type="ECO:0000313" key="2">
    <source>
        <dbReference type="Proteomes" id="UP000576225"/>
    </source>
</evidence>
<proteinExistence type="predicted"/>
<gene>
    <name evidence="1" type="ORF">HF882_20610</name>
</gene>
<dbReference type="RefSeq" id="WP_168963956.1">
    <property type="nucleotide sequence ID" value="NZ_JABAEW010000069.1"/>
</dbReference>